<dbReference type="Proteomes" id="UP001054889">
    <property type="component" value="Unassembled WGS sequence"/>
</dbReference>
<name>A0AAV5EWK5_ELECO</name>
<comment type="caution">
    <text evidence="1">The sequence shown here is derived from an EMBL/GenBank/DDBJ whole genome shotgun (WGS) entry which is preliminary data.</text>
</comment>
<organism evidence="1 2">
    <name type="scientific">Eleusine coracana subsp. coracana</name>
    <dbReference type="NCBI Taxonomy" id="191504"/>
    <lineage>
        <taxon>Eukaryota</taxon>
        <taxon>Viridiplantae</taxon>
        <taxon>Streptophyta</taxon>
        <taxon>Embryophyta</taxon>
        <taxon>Tracheophyta</taxon>
        <taxon>Spermatophyta</taxon>
        <taxon>Magnoliopsida</taxon>
        <taxon>Liliopsida</taxon>
        <taxon>Poales</taxon>
        <taxon>Poaceae</taxon>
        <taxon>PACMAD clade</taxon>
        <taxon>Chloridoideae</taxon>
        <taxon>Cynodonteae</taxon>
        <taxon>Eleusininae</taxon>
        <taxon>Eleusine</taxon>
    </lineage>
</organism>
<dbReference type="EMBL" id="BQKI01000079">
    <property type="protein sequence ID" value="GJN27050.1"/>
    <property type="molecule type" value="Genomic_DNA"/>
</dbReference>
<proteinExistence type="predicted"/>
<reference evidence="1" key="1">
    <citation type="journal article" date="2018" name="DNA Res.">
        <title>Multiple hybrid de novo genome assembly of finger millet, an orphan allotetraploid crop.</title>
        <authorList>
            <person name="Hatakeyama M."/>
            <person name="Aluri S."/>
            <person name="Balachadran M.T."/>
            <person name="Sivarajan S.R."/>
            <person name="Patrignani A."/>
            <person name="Gruter S."/>
            <person name="Poveda L."/>
            <person name="Shimizu-Inatsugi R."/>
            <person name="Baeten J."/>
            <person name="Francoijs K.J."/>
            <person name="Nataraja K.N."/>
            <person name="Reddy Y.A.N."/>
            <person name="Phadnis S."/>
            <person name="Ravikumar R.L."/>
            <person name="Schlapbach R."/>
            <person name="Sreeman S.M."/>
            <person name="Shimizu K.K."/>
        </authorList>
    </citation>
    <scope>NUCLEOTIDE SEQUENCE</scope>
</reference>
<evidence type="ECO:0000313" key="1">
    <source>
        <dbReference type="EMBL" id="GJN27050.1"/>
    </source>
</evidence>
<protein>
    <submittedName>
        <fullName evidence="1">Uncharacterized protein</fullName>
    </submittedName>
</protein>
<reference evidence="1" key="2">
    <citation type="submission" date="2021-12" db="EMBL/GenBank/DDBJ databases">
        <title>Resequencing data analysis of finger millet.</title>
        <authorList>
            <person name="Hatakeyama M."/>
            <person name="Aluri S."/>
            <person name="Balachadran M.T."/>
            <person name="Sivarajan S.R."/>
            <person name="Poveda L."/>
            <person name="Shimizu-Inatsugi R."/>
            <person name="Schlapbach R."/>
            <person name="Sreeman S.M."/>
            <person name="Shimizu K.K."/>
        </authorList>
    </citation>
    <scope>NUCLEOTIDE SEQUENCE</scope>
</reference>
<gene>
    <name evidence="1" type="primary">gb15033</name>
    <name evidence="1" type="ORF">PR202_gb15033</name>
</gene>
<dbReference type="AlphaFoldDB" id="A0AAV5EWK5"/>
<keyword evidence="2" id="KW-1185">Reference proteome</keyword>
<accession>A0AAV5EWK5</accession>
<sequence length="66" mass="7851">MGFYNLHKTTYKKMDTIRSNFFWQGAEKKFKYHMVKWEAVTTPKEFGGLETKGIWGIGDPKHQDHE</sequence>
<evidence type="ECO:0000313" key="2">
    <source>
        <dbReference type="Proteomes" id="UP001054889"/>
    </source>
</evidence>